<dbReference type="InterPro" id="IPR023006">
    <property type="entry name" value="YchJ-like"/>
</dbReference>
<name>A0A193C298_AMYOR</name>
<dbReference type="AlphaFoldDB" id="A0A193C298"/>
<dbReference type="Pfam" id="PF17775">
    <property type="entry name" value="YchJ_M-like"/>
    <property type="match status" value="1"/>
</dbReference>
<dbReference type="SUPFAM" id="SSF54427">
    <property type="entry name" value="NTF2-like"/>
    <property type="match status" value="1"/>
</dbReference>
<dbReference type="eggNOG" id="COG3012">
    <property type="taxonomic scope" value="Bacteria"/>
</dbReference>
<accession>A0A193C298</accession>
<protein>
    <recommendedName>
        <fullName evidence="1">UPF0225 protein SD37_25230</fullName>
    </recommendedName>
</protein>
<dbReference type="HAMAP" id="MF_00612">
    <property type="entry name" value="UPF0225"/>
    <property type="match status" value="1"/>
</dbReference>
<proteinExistence type="inferred from homology"/>
<dbReference type="InterPro" id="IPR048469">
    <property type="entry name" value="YchJ-like_M"/>
</dbReference>
<gene>
    <name evidence="3" type="ORF">SD37_25230</name>
</gene>
<evidence type="ECO:0000313" key="4">
    <source>
        <dbReference type="Proteomes" id="UP000093695"/>
    </source>
</evidence>
<dbReference type="InterPro" id="IPR032710">
    <property type="entry name" value="NTF2-like_dom_sf"/>
</dbReference>
<evidence type="ECO:0000256" key="1">
    <source>
        <dbReference type="HAMAP-Rule" id="MF_00612"/>
    </source>
</evidence>
<keyword evidence="4" id="KW-1185">Reference proteome</keyword>
<comment type="similarity">
    <text evidence="1">Belongs to the UPF0225 family.</text>
</comment>
<evidence type="ECO:0000313" key="3">
    <source>
        <dbReference type="EMBL" id="ANN18602.1"/>
    </source>
</evidence>
<feature type="domain" description="YchJ-like middle NTF2-like" evidence="2">
    <location>
        <begin position="37"/>
        <end position="130"/>
    </location>
</feature>
<dbReference type="Proteomes" id="UP000093695">
    <property type="component" value="Chromosome"/>
</dbReference>
<dbReference type="KEGG" id="aori:SD37_25230"/>
<reference evidence="3 4" key="1">
    <citation type="journal article" date="2015" name="Genome Announc.">
        <title>Draft Genome Sequence of Norvancomycin-Producing Strain Amycolatopsis orientalis CPCC200066.</title>
        <authorList>
            <person name="Lei X."/>
            <person name="Yuan F."/>
            <person name="Shi Y."/>
            <person name="Li X."/>
            <person name="Wang L."/>
            <person name="Hong B."/>
        </authorList>
    </citation>
    <scope>NUCLEOTIDE SEQUENCE [LARGE SCALE GENOMIC DNA]</scope>
    <source>
        <strain evidence="3 4">B-37</strain>
    </source>
</reference>
<organism evidence="3 4">
    <name type="scientific">Amycolatopsis orientalis</name>
    <name type="common">Nocardia orientalis</name>
    <dbReference type="NCBI Taxonomy" id="31958"/>
    <lineage>
        <taxon>Bacteria</taxon>
        <taxon>Bacillati</taxon>
        <taxon>Actinomycetota</taxon>
        <taxon>Actinomycetes</taxon>
        <taxon>Pseudonocardiales</taxon>
        <taxon>Pseudonocardiaceae</taxon>
        <taxon>Amycolatopsis</taxon>
    </lineage>
</organism>
<evidence type="ECO:0000259" key="2">
    <source>
        <dbReference type="Pfam" id="PF17775"/>
    </source>
</evidence>
<dbReference type="EMBL" id="CP016174">
    <property type="protein sequence ID" value="ANN18602.1"/>
    <property type="molecule type" value="Genomic_DNA"/>
</dbReference>
<dbReference type="Gene3D" id="3.10.450.50">
    <property type="match status" value="1"/>
</dbReference>
<sequence length="133" mass="14824">MTRVPAITDEARCPCGLGEPYGACCGRFHRGTATAPTAELLMRSRFSAFAVGDTVYLTKTWDPETRPADLELDPDQRWTFLEILGKTGGGLLENEGTVEFRAHYRQGRRADSMHENSRFARVDGQWIYVAPVG</sequence>
<dbReference type="STRING" id="31958.SD37_25230"/>